<dbReference type="Proteomes" id="UP000193553">
    <property type="component" value="Unassembled WGS sequence"/>
</dbReference>
<dbReference type="Pfam" id="PF25182">
    <property type="entry name" value="NonGDSL"/>
    <property type="match status" value="1"/>
</dbReference>
<dbReference type="InterPro" id="IPR036514">
    <property type="entry name" value="SGNH_hydro_sf"/>
</dbReference>
<dbReference type="InterPro" id="IPR051532">
    <property type="entry name" value="Ester_Hydrolysis_Enzymes"/>
</dbReference>
<organism evidence="1 2">
    <name type="scientific">Bradyrhizobium canariense</name>
    <dbReference type="NCBI Taxonomy" id="255045"/>
    <lineage>
        <taxon>Bacteria</taxon>
        <taxon>Pseudomonadati</taxon>
        <taxon>Pseudomonadota</taxon>
        <taxon>Alphaproteobacteria</taxon>
        <taxon>Hyphomicrobiales</taxon>
        <taxon>Nitrobacteraceae</taxon>
        <taxon>Bradyrhizobium</taxon>
    </lineage>
</organism>
<dbReference type="Gene3D" id="3.40.50.1110">
    <property type="entry name" value="SGNH hydrolase"/>
    <property type="match status" value="1"/>
</dbReference>
<sequence length="239" mass="26315">MEHAMNQPFPVACATPPELRSLGRDLPNFATAMRASGPVSIVAIGSSSTEGDGASNKEASYPSRLSAELAARFPDRTFDIYNAGVRGQEAPDEAARFKNDVLAKRPSLVIWQVGTNAAWKDYFLDDVQAAIFRGLGYLGGSRADVILMDLQYAPALLDDERPKPATAQMLELIASAASRSNVGLFRRFAIMKHWYFDAHVPFEQMISNFDGHWLHQNDWSYDCIARALCDAIIESAALE</sequence>
<accession>A0A1X3GMA3</accession>
<dbReference type="PANTHER" id="PTHR30383">
    <property type="entry name" value="THIOESTERASE 1/PROTEASE 1/LYSOPHOSPHOLIPASE L1"/>
    <property type="match status" value="1"/>
</dbReference>
<evidence type="ECO:0000313" key="1">
    <source>
        <dbReference type="EMBL" id="OSJ06133.1"/>
    </source>
</evidence>
<dbReference type="CDD" id="cd00229">
    <property type="entry name" value="SGNH_hydrolase"/>
    <property type="match status" value="1"/>
</dbReference>
<gene>
    <name evidence="1" type="ORF">BSZ18_23590</name>
</gene>
<reference evidence="1 2" key="1">
    <citation type="submission" date="2017-03" db="EMBL/GenBank/DDBJ databases">
        <title>Whole genome sequences of fourteen strains of Bradyrhizobium canariense and one strain of Bradyrhizobium japonicum isolated from Lupinus (Papilionoideae: Genisteae) species in Algeria.</title>
        <authorList>
            <person name="Crovadore J."/>
            <person name="Chekireb D."/>
            <person name="Brachmann A."/>
            <person name="Chablais R."/>
            <person name="Cochard B."/>
            <person name="Lefort F."/>
        </authorList>
    </citation>
    <scope>NUCLEOTIDE SEQUENCE [LARGE SCALE GENOMIC DNA]</scope>
    <source>
        <strain evidence="1 2">UBMA195</strain>
    </source>
</reference>
<dbReference type="PANTHER" id="PTHR30383:SF5">
    <property type="entry name" value="SGNH HYDROLASE-TYPE ESTERASE DOMAIN-CONTAINING PROTEIN"/>
    <property type="match status" value="1"/>
</dbReference>
<evidence type="ECO:0000313" key="2">
    <source>
        <dbReference type="Proteomes" id="UP000193553"/>
    </source>
</evidence>
<dbReference type="GO" id="GO:0004622">
    <property type="term" value="F:phosphatidylcholine lysophospholipase activity"/>
    <property type="evidence" value="ECO:0007669"/>
    <property type="project" value="TreeGrafter"/>
</dbReference>
<dbReference type="EMBL" id="NAFI01000180">
    <property type="protein sequence ID" value="OSJ06133.1"/>
    <property type="molecule type" value="Genomic_DNA"/>
</dbReference>
<comment type="caution">
    <text evidence="1">The sequence shown here is derived from an EMBL/GenBank/DDBJ whole genome shotgun (WGS) entry which is preliminary data.</text>
</comment>
<protein>
    <submittedName>
        <fullName evidence="1">Uncharacterized protein</fullName>
    </submittedName>
</protein>
<proteinExistence type="predicted"/>
<dbReference type="InterPro" id="IPR057572">
    <property type="entry name" value="NonGDSL"/>
</dbReference>
<name>A0A1X3GMA3_9BRAD</name>
<dbReference type="SUPFAM" id="SSF52266">
    <property type="entry name" value="SGNH hydrolase"/>
    <property type="match status" value="1"/>
</dbReference>
<dbReference type="AlphaFoldDB" id="A0A1X3GMA3"/>